<dbReference type="InterPro" id="IPR007431">
    <property type="entry name" value="ACP_PD"/>
</dbReference>
<keyword evidence="1" id="KW-0444">Lipid biosynthesis</keyword>
<dbReference type="PANTHER" id="PTHR38764:SF1">
    <property type="entry name" value="ACYL CARRIER PROTEIN PHOSPHODIESTERASE"/>
    <property type="match status" value="1"/>
</dbReference>
<dbReference type="GO" id="GO:0006633">
    <property type="term" value="P:fatty acid biosynthetic process"/>
    <property type="evidence" value="ECO:0007669"/>
    <property type="project" value="InterPro"/>
</dbReference>
<evidence type="ECO:0000256" key="2">
    <source>
        <dbReference type="ARBA" id="ARBA00022801"/>
    </source>
</evidence>
<sequence>MNYLAHSILSFTNGQLVGNMIADFIKNNERGNFPIEIQEGIKLHRFIDTFTDSHPSVSEAKKIFSPLVRLYSGAFVDVAFDYFVAHYYPLEDLKKHSQRTYKILWENEKWLPENYKKMLVRMEQDDWLTNYRQDQGIKFSMQNVLNKAKYLDKDIPVFNIFLKNKEQLKNHFDDFFPDILKECQLKFNLP</sequence>
<keyword evidence="2" id="KW-0378">Hydrolase</keyword>
<dbReference type="RefSeq" id="WP_089871634.1">
    <property type="nucleotide sequence ID" value="NZ_FNBH01000001.1"/>
</dbReference>
<dbReference type="PANTHER" id="PTHR38764">
    <property type="entry name" value="ACYL CARRIER PROTEIN PHOSPHODIESTERASE"/>
    <property type="match status" value="1"/>
</dbReference>
<dbReference type="STRING" id="454006.SAMN05421825_0864"/>
<organism evidence="4 5">
    <name type="scientific">Epilithonimonas hungarica</name>
    <dbReference type="NCBI Taxonomy" id="454006"/>
    <lineage>
        <taxon>Bacteria</taxon>
        <taxon>Pseudomonadati</taxon>
        <taxon>Bacteroidota</taxon>
        <taxon>Flavobacteriia</taxon>
        <taxon>Flavobacteriales</taxon>
        <taxon>Weeksellaceae</taxon>
        <taxon>Chryseobacterium group</taxon>
        <taxon>Epilithonimonas</taxon>
    </lineage>
</organism>
<proteinExistence type="predicted"/>
<keyword evidence="5" id="KW-1185">Reference proteome</keyword>
<dbReference type="OrthoDB" id="8442777at2"/>
<dbReference type="EMBL" id="FNBH01000001">
    <property type="protein sequence ID" value="SDF02350.1"/>
    <property type="molecule type" value="Genomic_DNA"/>
</dbReference>
<dbReference type="GO" id="GO:0008770">
    <property type="term" value="F:[acyl-carrier-protein] phosphodiesterase activity"/>
    <property type="evidence" value="ECO:0007669"/>
    <property type="project" value="InterPro"/>
</dbReference>
<evidence type="ECO:0000313" key="4">
    <source>
        <dbReference type="EMBL" id="SDF02350.1"/>
    </source>
</evidence>
<reference evidence="5" key="1">
    <citation type="submission" date="2016-10" db="EMBL/GenBank/DDBJ databases">
        <authorList>
            <person name="Varghese N."/>
            <person name="Submissions S."/>
        </authorList>
    </citation>
    <scope>NUCLEOTIDE SEQUENCE [LARGE SCALE GENOMIC DNA]</scope>
    <source>
        <strain evidence="5">DSM 19684</strain>
    </source>
</reference>
<dbReference type="AlphaFoldDB" id="A0A1G7HPL6"/>
<keyword evidence="3" id="KW-0443">Lipid metabolism</keyword>
<gene>
    <name evidence="4" type="ORF">SAMN05421825_0864</name>
</gene>
<protein>
    <submittedName>
        <fullName evidence="4">Acyl carrier protein phosphodiesterase</fullName>
    </submittedName>
</protein>
<dbReference type="Pfam" id="PF04336">
    <property type="entry name" value="ACP_PD"/>
    <property type="match status" value="1"/>
</dbReference>
<evidence type="ECO:0000256" key="1">
    <source>
        <dbReference type="ARBA" id="ARBA00022516"/>
    </source>
</evidence>
<dbReference type="Proteomes" id="UP000199203">
    <property type="component" value="Unassembled WGS sequence"/>
</dbReference>
<evidence type="ECO:0000256" key="3">
    <source>
        <dbReference type="ARBA" id="ARBA00023098"/>
    </source>
</evidence>
<name>A0A1G7HPL6_9FLAO</name>
<evidence type="ECO:0000313" key="5">
    <source>
        <dbReference type="Proteomes" id="UP000199203"/>
    </source>
</evidence>
<accession>A0A1G7HPL6</accession>